<proteinExistence type="predicted"/>
<name>A0A1I7YS47_9BILA</name>
<dbReference type="Proteomes" id="UP000095287">
    <property type="component" value="Unplaced"/>
</dbReference>
<dbReference type="WBParaSite" id="L893_g1928.t1">
    <property type="protein sequence ID" value="L893_g1928.t1"/>
    <property type="gene ID" value="L893_g1928"/>
</dbReference>
<sequence length="253" mass="28802">MHLLRFPHSSLYLPCLRPQHEDFLLNESTRTSPNPILEPRSRVPSGLPSTQSESKDVAEVTSRIDRLSNRFYLQGDRLRGARHEIPPPRPSLFAACYCHQACHRLWEVGFCGSSGVKTRWEIDCRASYCRACSYWKVMTGFRVFAIDLIREMGTWGSQRKNTVSTCEDIRFSSMLLYEYRFKGLQIGFELDSKPTGYREAVESATKIKMNLCIPLALVFKSVGVVSVQPPKACDQDSSIAYHVHASLVHRTLP</sequence>
<protein>
    <submittedName>
        <fullName evidence="3">BTB/POZ domain-containing protein</fullName>
    </submittedName>
</protein>
<evidence type="ECO:0000313" key="3">
    <source>
        <dbReference type="WBParaSite" id="L893_g1928.t1"/>
    </source>
</evidence>
<accession>A0A1I7YS47</accession>
<dbReference type="AlphaFoldDB" id="A0A1I7YS47"/>
<reference evidence="3" key="1">
    <citation type="submission" date="2016-11" db="UniProtKB">
        <authorList>
            <consortium name="WormBaseParasite"/>
        </authorList>
    </citation>
    <scope>IDENTIFICATION</scope>
</reference>
<evidence type="ECO:0000313" key="2">
    <source>
        <dbReference type="Proteomes" id="UP000095287"/>
    </source>
</evidence>
<evidence type="ECO:0000256" key="1">
    <source>
        <dbReference type="SAM" id="MobiDB-lite"/>
    </source>
</evidence>
<organism evidence="2 3">
    <name type="scientific">Steinernema glaseri</name>
    <dbReference type="NCBI Taxonomy" id="37863"/>
    <lineage>
        <taxon>Eukaryota</taxon>
        <taxon>Metazoa</taxon>
        <taxon>Ecdysozoa</taxon>
        <taxon>Nematoda</taxon>
        <taxon>Chromadorea</taxon>
        <taxon>Rhabditida</taxon>
        <taxon>Tylenchina</taxon>
        <taxon>Panagrolaimomorpha</taxon>
        <taxon>Strongyloidoidea</taxon>
        <taxon>Steinernematidae</taxon>
        <taxon>Steinernema</taxon>
    </lineage>
</organism>
<keyword evidence="2" id="KW-1185">Reference proteome</keyword>
<feature type="region of interest" description="Disordered" evidence="1">
    <location>
        <begin position="27"/>
        <end position="55"/>
    </location>
</feature>